<dbReference type="SUPFAM" id="SSF52540">
    <property type="entry name" value="P-loop containing nucleoside triphosphate hydrolases"/>
    <property type="match status" value="1"/>
</dbReference>
<dbReference type="SMART" id="SM00173">
    <property type="entry name" value="RAS"/>
    <property type="match status" value="1"/>
</dbReference>
<organism evidence="8 9">
    <name type="scientific">Acanthamoeba castellanii (strain ATCC 30010 / Neff)</name>
    <dbReference type="NCBI Taxonomy" id="1257118"/>
    <lineage>
        <taxon>Eukaryota</taxon>
        <taxon>Amoebozoa</taxon>
        <taxon>Discosea</taxon>
        <taxon>Longamoebia</taxon>
        <taxon>Centramoebida</taxon>
        <taxon>Acanthamoebidae</taxon>
        <taxon>Acanthamoeba</taxon>
    </lineage>
</organism>
<evidence type="ECO:0000256" key="4">
    <source>
        <dbReference type="ARBA" id="ARBA00023288"/>
    </source>
</evidence>
<dbReference type="GO" id="GO:0045335">
    <property type="term" value="C:phagocytic vesicle"/>
    <property type="evidence" value="ECO:0007669"/>
    <property type="project" value="TreeGrafter"/>
</dbReference>
<gene>
    <name evidence="8" type="ORF">ACA1_089990</name>
</gene>
<dbReference type="Gene3D" id="3.40.50.300">
    <property type="entry name" value="P-loop containing nucleotide triphosphate hydrolases"/>
    <property type="match status" value="1"/>
</dbReference>
<dbReference type="InterPro" id="IPR001806">
    <property type="entry name" value="Small_GTPase"/>
</dbReference>
<comment type="function">
    <text evidence="6">The small GTPases Rab are key regulators in vesicle trafficking.</text>
</comment>
<dbReference type="SMART" id="SM00175">
    <property type="entry name" value="RAB"/>
    <property type="match status" value="1"/>
</dbReference>
<comment type="similarity">
    <text evidence="1 6">Belongs to the small GTPase superfamily. Rab family.</text>
</comment>
<evidence type="ECO:0000256" key="3">
    <source>
        <dbReference type="ARBA" id="ARBA00023134"/>
    </source>
</evidence>
<dbReference type="InterPro" id="IPR030697">
    <property type="entry name" value="Rab29/Rab38/Rab32"/>
</dbReference>
<dbReference type="GO" id="GO:0016020">
    <property type="term" value="C:membrane"/>
    <property type="evidence" value="ECO:0007669"/>
    <property type="project" value="UniProtKB-SubCell"/>
</dbReference>
<reference evidence="8 9" key="1">
    <citation type="journal article" date="2013" name="Genome Biol.">
        <title>Genome of Acanthamoeba castellanii highlights extensive lateral gene transfer and early evolution of tyrosine kinase signaling.</title>
        <authorList>
            <person name="Clarke M."/>
            <person name="Lohan A.J."/>
            <person name="Liu B."/>
            <person name="Lagkouvardos I."/>
            <person name="Roy S."/>
            <person name="Zafar N."/>
            <person name="Bertelli C."/>
            <person name="Schilde C."/>
            <person name="Kianianmomeni A."/>
            <person name="Burglin T.R."/>
            <person name="Frech C."/>
            <person name="Turcotte B."/>
            <person name="Kopec K.O."/>
            <person name="Synnott J.M."/>
            <person name="Choo C."/>
            <person name="Paponov I."/>
            <person name="Finkler A."/>
            <person name="Soon Heng Tan C."/>
            <person name="Hutchins A.P."/>
            <person name="Weinmeier T."/>
            <person name="Rattei T."/>
            <person name="Chu J.S."/>
            <person name="Gimenez G."/>
            <person name="Irimia M."/>
            <person name="Rigden D.J."/>
            <person name="Fitzpatrick D.A."/>
            <person name="Lorenzo-Morales J."/>
            <person name="Bateman A."/>
            <person name="Chiu C.H."/>
            <person name="Tang P."/>
            <person name="Hegemann P."/>
            <person name="Fromm H."/>
            <person name="Raoult D."/>
            <person name="Greub G."/>
            <person name="Miranda-Saavedra D."/>
            <person name="Chen N."/>
            <person name="Nash P."/>
            <person name="Ginger M.L."/>
            <person name="Horn M."/>
            <person name="Schaap P."/>
            <person name="Caler L."/>
            <person name="Loftus B."/>
        </authorList>
    </citation>
    <scope>NUCLEOTIDE SEQUENCE [LARGE SCALE GENOMIC DNA]</scope>
    <source>
        <strain evidence="8 9">Neff</strain>
    </source>
</reference>
<dbReference type="GeneID" id="14917242"/>
<dbReference type="GO" id="GO:0008333">
    <property type="term" value="P:endosome to lysosome transport"/>
    <property type="evidence" value="ECO:0007669"/>
    <property type="project" value="TreeGrafter"/>
</dbReference>
<dbReference type="GO" id="GO:0005525">
    <property type="term" value="F:GTP binding"/>
    <property type="evidence" value="ECO:0007669"/>
    <property type="project" value="UniProtKB-UniRule"/>
</dbReference>
<dbReference type="OMA" id="NNFIGWT"/>
<dbReference type="AlphaFoldDB" id="L8GX96"/>
<dbReference type="OrthoDB" id="245989at2759"/>
<keyword evidence="4 6" id="KW-0449">Lipoprotein</keyword>
<dbReference type="GO" id="GO:0003924">
    <property type="term" value="F:GTPase activity"/>
    <property type="evidence" value="ECO:0007669"/>
    <property type="project" value="UniProtKB-UniRule"/>
</dbReference>
<dbReference type="CDD" id="cd04107">
    <property type="entry name" value="Rab32_Rab38"/>
    <property type="match status" value="1"/>
</dbReference>
<keyword evidence="6" id="KW-0472">Membrane</keyword>
<evidence type="ECO:0000256" key="1">
    <source>
        <dbReference type="ARBA" id="ARBA00006270"/>
    </source>
</evidence>
<dbReference type="InterPro" id="IPR005225">
    <property type="entry name" value="Small_GTP-bd"/>
</dbReference>
<comment type="subcellular location">
    <subcellularLocation>
        <location evidence="6">Membrane</location>
        <topology evidence="6">Lipid-anchor</topology>
    </subcellularLocation>
</comment>
<keyword evidence="2 6" id="KW-0547">Nucleotide-binding</keyword>
<dbReference type="GO" id="GO:0005770">
    <property type="term" value="C:late endosome"/>
    <property type="evidence" value="ECO:0007669"/>
    <property type="project" value="TreeGrafter"/>
</dbReference>
<dbReference type="PRINTS" id="PR00449">
    <property type="entry name" value="RASTRNSFRMNG"/>
</dbReference>
<dbReference type="KEGG" id="acan:ACA1_089990"/>
<sequence length="249" mass="27468">MKRMGSFFGETTTTTTSTSSSPSGSPVMDQNRRELVFKILVVGDIGAGKTAIIRRAVDNIFSDAYKGRTRKPDPDPTQSTIGVDFALKSVKLNPKTTTWLQLWDIAGQERYGNLTRVYYKEAVAALVVFDLTRPASFEAVRKWKSDIDAKVALANGDPIPCILVANKSDLVNVPLNEDVMNQYCKEHGFLDWMVTSAKKDVGITEAMTAITQHIMARSPIDDDLDEDDDLIHLASNEARPLGYGCCWSG</sequence>
<dbReference type="GO" id="GO:0005764">
    <property type="term" value="C:lysosome"/>
    <property type="evidence" value="ECO:0007669"/>
    <property type="project" value="TreeGrafter"/>
</dbReference>
<dbReference type="PANTHER" id="PTHR47981">
    <property type="entry name" value="RAB FAMILY"/>
    <property type="match status" value="1"/>
</dbReference>
<feature type="compositionally biased region" description="Low complexity" evidence="7">
    <location>
        <begin position="1"/>
        <end position="26"/>
    </location>
</feature>
<dbReference type="Pfam" id="PF00071">
    <property type="entry name" value="Ras"/>
    <property type="match status" value="1"/>
</dbReference>
<protein>
    <recommendedName>
        <fullName evidence="6">Ras-related protein Rab</fullName>
    </recommendedName>
</protein>
<keyword evidence="5 6" id="KW-0636">Prenylation</keyword>
<keyword evidence="3 6" id="KW-0342">GTP-binding</keyword>
<evidence type="ECO:0000256" key="5">
    <source>
        <dbReference type="ARBA" id="ARBA00023289"/>
    </source>
</evidence>
<evidence type="ECO:0000256" key="2">
    <source>
        <dbReference type="ARBA" id="ARBA00022741"/>
    </source>
</evidence>
<dbReference type="GO" id="GO:0005802">
    <property type="term" value="C:trans-Golgi network"/>
    <property type="evidence" value="ECO:0007669"/>
    <property type="project" value="UniProtKB-UniRule"/>
</dbReference>
<dbReference type="NCBIfam" id="TIGR00231">
    <property type="entry name" value="small_GTP"/>
    <property type="match status" value="1"/>
</dbReference>
<evidence type="ECO:0000313" key="9">
    <source>
        <dbReference type="Proteomes" id="UP000011083"/>
    </source>
</evidence>
<accession>L8GX96</accession>
<evidence type="ECO:0000313" key="8">
    <source>
        <dbReference type="EMBL" id="ELR16701.1"/>
    </source>
</evidence>
<dbReference type="PANTHER" id="PTHR47981:SF39">
    <property type="entry name" value="RAS-RELATED PROTEIN RAB"/>
    <property type="match status" value="1"/>
</dbReference>
<dbReference type="GO" id="GO:0090385">
    <property type="term" value="P:phagosome-lysosome fusion"/>
    <property type="evidence" value="ECO:0007669"/>
    <property type="project" value="TreeGrafter"/>
</dbReference>
<keyword evidence="9" id="KW-1185">Reference proteome</keyword>
<evidence type="ECO:0000256" key="6">
    <source>
        <dbReference type="RuleBase" id="RU367128"/>
    </source>
</evidence>
<dbReference type="SMART" id="SM00176">
    <property type="entry name" value="RAN"/>
    <property type="match status" value="1"/>
</dbReference>
<feature type="region of interest" description="Disordered" evidence="7">
    <location>
        <begin position="1"/>
        <end position="28"/>
    </location>
</feature>
<dbReference type="EMBL" id="KB007985">
    <property type="protein sequence ID" value="ELR16701.1"/>
    <property type="molecule type" value="Genomic_DNA"/>
</dbReference>
<proteinExistence type="inferred from homology"/>
<dbReference type="Proteomes" id="UP000011083">
    <property type="component" value="Unassembled WGS sequence"/>
</dbReference>
<dbReference type="PROSITE" id="PS51419">
    <property type="entry name" value="RAB"/>
    <property type="match status" value="1"/>
</dbReference>
<dbReference type="RefSeq" id="XP_004338714.1">
    <property type="nucleotide sequence ID" value="XM_004338666.1"/>
</dbReference>
<evidence type="ECO:0000256" key="7">
    <source>
        <dbReference type="SAM" id="MobiDB-lite"/>
    </source>
</evidence>
<name>L8GX96_ACACF</name>
<dbReference type="PROSITE" id="PS51421">
    <property type="entry name" value="RAS"/>
    <property type="match status" value="1"/>
</dbReference>
<dbReference type="FunFam" id="3.40.50.300:FF:002133">
    <property type="entry name" value="Ras family protein"/>
    <property type="match status" value="1"/>
</dbReference>
<dbReference type="SMART" id="SM00174">
    <property type="entry name" value="RHO"/>
    <property type="match status" value="1"/>
</dbReference>
<dbReference type="InterPro" id="IPR027417">
    <property type="entry name" value="P-loop_NTPase"/>
</dbReference>
<dbReference type="VEuPathDB" id="AmoebaDB:ACA1_089990"/>